<evidence type="ECO:0000313" key="15">
    <source>
        <dbReference type="Proteomes" id="UP001281203"/>
    </source>
</evidence>
<evidence type="ECO:0000256" key="11">
    <source>
        <dbReference type="ARBA" id="ARBA00023136"/>
    </source>
</evidence>
<evidence type="ECO:0000259" key="12">
    <source>
        <dbReference type="PROSITE" id="PS50109"/>
    </source>
</evidence>
<dbReference type="EC" id="2.7.13.3" evidence="3"/>
<keyword evidence="4" id="KW-0808">Transferase</keyword>
<comment type="catalytic activity">
    <reaction evidence="1">
        <text>ATP + protein L-histidine = ADP + protein N-phospho-L-histidine.</text>
        <dbReference type="EC" id="2.7.13.3"/>
    </reaction>
</comment>
<dbReference type="NCBIfam" id="TIGR00229">
    <property type="entry name" value="sensory_box"/>
    <property type="match status" value="1"/>
</dbReference>
<dbReference type="PANTHER" id="PTHR42878:SF7">
    <property type="entry name" value="SENSOR HISTIDINE KINASE GLRK"/>
    <property type="match status" value="1"/>
</dbReference>
<dbReference type="InterPro" id="IPR003594">
    <property type="entry name" value="HATPase_dom"/>
</dbReference>
<evidence type="ECO:0000256" key="7">
    <source>
        <dbReference type="ARBA" id="ARBA00022777"/>
    </source>
</evidence>
<dbReference type="InterPro" id="IPR013656">
    <property type="entry name" value="PAS_4"/>
</dbReference>
<dbReference type="InterPro" id="IPR035965">
    <property type="entry name" value="PAS-like_dom_sf"/>
</dbReference>
<evidence type="ECO:0000256" key="4">
    <source>
        <dbReference type="ARBA" id="ARBA00022679"/>
    </source>
</evidence>
<reference evidence="14 15" key="1">
    <citation type="submission" date="2019-10" db="EMBL/GenBank/DDBJ databases">
        <title>Isolation and characterization of Methanoculleus sp. Wushi-C6 from a hot spring well.</title>
        <authorList>
            <person name="Chen S.-C."/>
            <person name="Lan Z.-H."/>
            <person name="You Y.-T."/>
            <person name="Lai M.-C."/>
        </authorList>
    </citation>
    <scope>NUCLEOTIDE SEQUENCE [LARGE SCALE GENOMIC DNA]</scope>
    <source>
        <strain evidence="14 15">Wushi-C6</strain>
    </source>
</reference>
<dbReference type="PROSITE" id="PS50109">
    <property type="entry name" value="HIS_KIN"/>
    <property type="match status" value="1"/>
</dbReference>
<evidence type="ECO:0000256" key="1">
    <source>
        <dbReference type="ARBA" id="ARBA00000085"/>
    </source>
</evidence>
<accession>A0ABU3X3T4</accession>
<keyword evidence="10" id="KW-0902">Two-component regulatory system</keyword>
<keyword evidence="6" id="KW-0547">Nucleotide-binding</keyword>
<organism evidence="14 15">
    <name type="scientific">Methanoculleus caldifontis</name>
    <dbReference type="NCBI Taxonomy" id="2651577"/>
    <lineage>
        <taxon>Archaea</taxon>
        <taxon>Methanobacteriati</taxon>
        <taxon>Methanobacteriota</taxon>
        <taxon>Stenosarchaea group</taxon>
        <taxon>Methanomicrobia</taxon>
        <taxon>Methanomicrobiales</taxon>
        <taxon>Methanomicrobiaceae</taxon>
        <taxon>Methanoculleus</taxon>
    </lineage>
</organism>
<comment type="caution">
    <text evidence="14">The sequence shown here is derived from an EMBL/GenBank/DDBJ whole genome shotgun (WGS) entry which is preliminary data.</text>
</comment>
<evidence type="ECO:0000256" key="10">
    <source>
        <dbReference type="ARBA" id="ARBA00023012"/>
    </source>
</evidence>
<keyword evidence="9" id="KW-1133">Transmembrane helix</keyword>
<keyword evidence="7" id="KW-0418">Kinase</keyword>
<sequence length="483" mass="52493">MNQKRFSESTNCSRIPMSIFNHLEQPALVLDCAGRVVVWNNGMEQYTGVSAEEIVGRDGFAHGQALFGEKRPTLADCVLARDEPGSGDYRLLPHEGEGMLAESRIPLASGRAVVCMAAPLHDEAGRLAGVLETFRDASAETDPGIPEEQVRILAASLPGMIFTLDGDGIFTRFFRTGAPDTEEVVGRSARALFPADEAEFLVGAAQRAIAGGEVITETRSLTWGGDRRPFQIIIHPLHDSAGKIASAAGVCRDISGDLLRDRALQETGRKAGLYLDLLGTDIYNTSMVAATVIEMLRERLSGEEAELAQRVKNTVEQGITVIKNVELLNALDEHRIRLEPVDLNRIVESQIRRYAGIDIRYEPESRMVWASPLLEDVVSNLISNSVKFGGMKVRVEISVTETADTVTMTIADNGIGIPDHLKPNIFDRFDRGNKTASASGSRGLGLHIVKTLVARYGGRVWAADRIPGRPGEGAAIKVILQKC</sequence>
<feature type="domain" description="PAS" evidence="13">
    <location>
        <begin position="19"/>
        <end position="57"/>
    </location>
</feature>
<keyword evidence="8" id="KW-0067">ATP-binding</keyword>
<dbReference type="InterPro" id="IPR013767">
    <property type="entry name" value="PAS_fold"/>
</dbReference>
<evidence type="ECO:0000256" key="8">
    <source>
        <dbReference type="ARBA" id="ARBA00022840"/>
    </source>
</evidence>
<dbReference type="CDD" id="cd00130">
    <property type="entry name" value="PAS"/>
    <property type="match status" value="2"/>
</dbReference>
<dbReference type="Gene3D" id="3.30.565.10">
    <property type="entry name" value="Histidine kinase-like ATPase, C-terminal domain"/>
    <property type="match status" value="1"/>
</dbReference>
<dbReference type="Pfam" id="PF02518">
    <property type="entry name" value="HATPase_c"/>
    <property type="match status" value="1"/>
</dbReference>
<dbReference type="EMBL" id="WBKO01000003">
    <property type="protein sequence ID" value="MDV2482712.1"/>
    <property type="molecule type" value="Genomic_DNA"/>
</dbReference>
<keyword evidence="15" id="KW-1185">Reference proteome</keyword>
<proteinExistence type="predicted"/>
<dbReference type="InterPro" id="IPR050351">
    <property type="entry name" value="BphY/WalK/GraS-like"/>
</dbReference>
<evidence type="ECO:0000256" key="2">
    <source>
        <dbReference type="ARBA" id="ARBA00004141"/>
    </source>
</evidence>
<dbReference type="InterPro" id="IPR005467">
    <property type="entry name" value="His_kinase_dom"/>
</dbReference>
<dbReference type="Pfam" id="PF08448">
    <property type="entry name" value="PAS_4"/>
    <property type="match status" value="1"/>
</dbReference>
<evidence type="ECO:0000256" key="5">
    <source>
        <dbReference type="ARBA" id="ARBA00022692"/>
    </source>
</evidence>
<dbReference type="SUPFAM" id="SSF55785">
    <property type="entry name" value="PYP-like sensor domain (PAS domain)"/>
    <property type="match status" value="2"/>
</dbReference>
<dbReference type="Gene3D" id="3.30.450.20">
    <property type="entry name" value="PAS domain"/>
    <property type="match status" value="2"/>
</dbReference>
<dbReference type="PRINTS" id="PR00344">
    <property type="entry name" value="BCTRLSENSOR"/>
</dbReference>
<gene>
    <name evidence="14" type="ORF">F8E02_12040</name>
</gene>
<dbReference type="InterPro" id="IPR004358">
    <property type="entry name" value="Sig_transdc_His_kin-like_C"/>
</dbReference>
<keyword evidence="5" id="KW-0812">Transmembrane</keyword>
<evidence type="ECO:0000259" key="13">
    <source>
        <dbReference type="PROSITE" id="PS50112"/>
    </source>
</evidence>
<dbReference type="Pfam" id="PF00989">
    <property type="entry name" value="PAS"/>
    <property type="match status" value="1"/>
</dbReference>
<protein>
    <recommendedName>
        <fullName evidence="3">histidine kinase</fullName>
        <ecNumber evidence="3">2.7.13.3</ecNumber>
    </recommendedName>
</protein>
<dbReference type="Proteomes" id="UP001281203">
    <property type="component" value="Unassembled WGS sequence"/>
</dbReference>
<dbReference type="SMART" id="SM00387">
    <property type="entry name" value="HATPase_c"/>
    <property type="match status" value="1"/>
</dbReference>
<feature type="domain" description="Histidine kinase" evidence="12">
    <location>
        <begin position="374"/>
        <end position="483"/>
    </location>
</feature>
<dbReference type="PANTHER" id="PTHR42878">
    <property type="entry name" value="TWO-COMPONENT HISTIDINE KINASE"/>
    <property type="match status" value="1"/>
</dbReference>
<dbReference type="PROSITE" id="PS50112">
    <property type="entry name" value="PAS"/>
    <property type="match status" value="1"/>
</dbReference>
<evidence type="ECO:0000256" key="3">
    <source>
        <dbReference type="ARBA" id="ARBA00012438"/>
    </source>
</evidence>
<evidence type="ECO:0000313" key="14">
    <source>
        <dbReference type="EMBL" id="MDV2482712.1"/>
    </source>
</evidence>
<dbReference type="CDD" id="cd00075">
    <property type="entry name" value="HATPase"/>
    <property type="match status" value="1"/>
</dbReference>
<dbReference type="InterPro" id="IPR036890">
    <property type="entry name" value="HATPase_C_sf"/>
</dbReference>
<keyword evidence="11" id="KW-0472">Membrane</keyword>
<evidence type="ECO:0000256" key="9">
    <source>
        <dbReference type="ARBA" id="ARBA00022989"/>
    </source>
</evidence>
<comment type="subcellular location">
    <subcellularLocation>
        <location evidence="2">Membrane</location>
        <topology evidence="2">Multi-pass membrane protein</topology>
    </subcellularLocation>
</comment>
<name>A0ABU3X3T4_9EURY</name>
<dbReference type="SUPFAM" id="SSF55874">
    <property type="entry name" value="ATPase domain of HSP90 chaperone/DNA topoisomerase II/histidine kinase"/>
    <property type="match status" value="1"/>
</dbReference>
<evidence type="ECO:0000256" key="6">
    <source>
        <dbReference type="ARBA" id="ARBA00022741"/>
    </source>
</evidence>
<dbReference type="InterPro" id="IPR000014">
    <property type="entry name" value="PAS"/>
</dbReference>